<feature type="transmembrane region" description="Helical" evidence="1">
    <location>
        <begin position="6"/>
        <end position="25"/>
    </location>
</feature>
<keyword evidence="1" id="KW-1133">Transmembrane helix</keyword>
<protein>
    <submittedName>
        <fullName evidence="2">Uncharacterized protein</fullName>
    </submittedName>
</protein>
<evidence type="ECO:0000313" key="2">
    <source>
        <dbReference type="EMBL" id="RIB15330.1"/>
    </source>
</evidence>
<evidence type="ECO:0000313" key="3">
    <source>
        <dbReference type="Proteomes" id="UP000266673"/>
    </source>
</evidence>
<organism evidence="2 3">
    <name type="scientific">Gigaspora rosea</name>
    <dbReference type="NCBI Taxonomy" id="44941"/>
    <lineage>
        <taxon>Eukaryota</taxon>
        <taxon>Fungi</taxon>
        <taxon>Fungi incertae sedis</taxon>
        <taxon>Mucoromycota</taxon>
        <taxon>Glomeromycotina</taxon>
        <taxon>Glomeromycetes</taxon>
        <taxon>Diversisporales</taxon>
        <taxon>Gigasporaceae</taxon>
        <taxon>Gigaspora</taxon>
    </lineage>
</organism>
<proteinExistence type="predicted"/>
<reference evidence="2 3" key="1">
    <citation type="submission" date="2018-06" db="EMBL/GenBank/DDBJ databases">
        <title>Comparative genomics reveals the genomic features of Rhizophagus irregularis, R. cerebriforme, R. diaphanum and Gigaspora rosea, and their symbiotic lifestyle signature.</title>
        <authorList>
            <person name="Morin E."/>
            <person name="San Clemente H."/>
            <person name="Chen E.C.H."/>
            <person name="De La Providencia I."/>
            <person name="Hainaut M."/>
            <person name="Kuo A."/>
            <person name="Kohler A."/>
            <person name="Murat C."/>
            <person name="Tang N."/>
            <person name="Roy S."/>
            <person name="Loubradou J."/>
            <person name="Henrissat B."/>
            <person name="Grigoriev I.V."/>
            <person name="Corradi N."/>
            <person name="Roux C."/>
            <person name="Martin F.M."/>
        </authorList>
    </citation>
    <scope>NUCLEOTIDE SEQUENCE [LARGE SCALE GENOMIC DNA]</scope>
    <source>
        <strain evidence="2 3">DAOM 194757</strain>
    </source>
</reference>
<comment type="caution">
    <text evidence="2">The sequence shown here is derived from an EMBL/GenBank/DDBJ whole genome shotgun (WGS) entry which is preliminary data.</text>
</comment>
<dbReference type="AlphaFoldDB" id="A0A397UYM4"/>
<accession>A0A397UYM4</accession>
<keyword evidence="3" id="KW-1185">Reference proteome</keyword>
<name>A0A397UYM4_9GLOM</name>
<keyword evidence="1" id="KW-0812">Transmembrane</keyword>
<gene>
    <name evidence="2" type="ORF">C2G38_2093507</name>
</gene>
<keyword evidence="1" id="KW-0472">Membrane</keyword>
<sequence length="81" mass="9387">MNFYAIFHLFIIISISLTVGHPLVIRTQSDSNLLSSKRSTKSEFVRLVATDDCKSRCKKQCKKLKGREWDNCYNGCRINCR</sequence>
<dbReference type="EMBL" id="QKWP01000752">
    <property type="protein sequence ID" value="RIB15330.1"/>
    <property type="molecule type" value="Genomic_DNA"/>
</dbReference>
<evidence type="ECO:0000256" key="1">
    <source>
        <dbReference type="SAM" id="Phobius"/>
    </source>
</evidence>
<dbReference type="Proteomes" id="UP000266673">
    <property type="component" value="Unassembled WGS sequence"/>
</dbReference>